<gene>
    <name evidence="1" type="ORF">KUCAC02_021459</name>
</gene>
<comment type="caution">
    <text evidence="1">The sequence shown here is derived from an EMBL/GenBank/DDBJ whole genome shotgun (WGS) entry which is preliminary data.</text>
</comment>
<feature type="non-terminal residue" evidence="1">
    <location>
        <position position="1"/>
    </location>
</feature>
<proteinExistence type="predicted"/>
<organism evidence="1 2">
    <name type="scientific">Chaenocephalus aceratus</name>
    <name type="common">Blackfin icefish</name>
    <name type="synonym">Chaenichthys aceratus</name>
    <dbReference type="NCBI Taxonomy" id="36190"/>
    <lineage>
        <taxon>Eukaryota</taxon>
        <taxon>Metazoa</taxon>
        <taxon>Chordata</taxon>
        <taxon>Craniata</taxon>
        <taxon>Vertebrata</taxon>
        <taxon>Euteleostomi</taxon>
        <taxon>Actinopterygii</taxon>
        <taxon>Neopterygii</taxon>
        <taxon>Teleostei</taxon>
        <taxon>Neoteleostei</taxon>
        <taxon>Acanthomorphata</taxon>
        <taxon>Eupercaria</taxon>
        <taxon>Perciformes</taxon>
        <taxon>Notothenioidei</taxon>
        <taxon>Channichthyidae</taxon>
        <taxon>Chaenocephalus</taxon>
    </lineage>
</organism>
<dbReference type="Proteomes" id="UP001057452">
    <property type="component" value="Chromosome 6"/>
</dbReference>
<dbReference type="EMBL" id="CM043790">
    <property type="protein sequence ID" value="KAI4825792.1"/>
    <property type="molecule type" value="Genomic_DNA"/>
</dbReference>
<keyword evidence="2" id="KW-1185">Reference proteome</keyword>
<sequence>HTAGQTRSSCSGTGCLSVAPVAQAKAFEPAPSIQGASNRLSHVSGHSVVKHIVTLWFESGGQEDEPLPQRDLQ</sequence>
<evidence type="ECO:0000313" key="1">
    <source>
        <dbReference type="EMBL" id="KAI4825792.1"/>
    </source>
</evidence>
<accession>A0ACB9XGT0</accession>
<feature type="non-terminal residue" evidence="1">
    <location>
        <position position="73"/>
    </location>
</feature>
<protein>
    <submittedName>
        <fullName evidence="1">Uncharacterized protein</fullName>
    </submittedName>
</protein>
<reference evidence="1" key="1">
    <citation type="submission" date="2022-05" db="EMBL/GenBank/DDBJ databases">
        <title>Chromosome-level genome of Chaenocephalus aceratus.</title>
        <authorList>
            <person name="Park H."/>
        </authorList>
    </citation>
    <scope>NUCLEOTIDE SEQUENCE</scope>
    <source>
        <strain evidence="1">KU_202001</strain>
    </source>
</reference>
<evidence type="ECO:0000313" key="2">
    <source>
        <dbReference type="Proteomes" id="UP001057452"/>
    </source>
</evidence>
<name>A0ACB9XGT0_CHAAC</name>